<organism evidence="2 3">
    <name type="scientific">Symbiochloris irregularis</name>
    <dbReference type="NCBI Taxonomy" id="706552"/>
    <lineage>
        <taxon>Eukaryota</taxon>
        <taxon>Viridiplantae</taxon>
        <taxon>Chlorophyta</taxon>
        <taxon>core chlorophytes</taxon>
        <taxon>Trebouxiophyceae</taxon>
        <taxon>Trebouxiales</taxon>
        <taxon>Trebouxiaceae</taxon>
        <taxon>Symbiochloris</taxon>
    </lineage>
</organism>
<name>A0AAW1PP82_9CHLO</name>
<evidence type="ECO:0000313" key="2">
    <source>
        <dbReference type="EMBL" id="KAK9810572.1"/>
    </source>
</evidence>
<feature type="region of interest" description="Disordered" evidence="1">
    <location>
        <begin position="90"/>
        <end position="141"/>
    </location>
</feature>
<dbReference type="SUPFAM" id="SSF48264">
    <property type="entry name" value="Cytochrome P450"/>
    <property type="match status" value="1"/>
</dbReference>
<sequence>MCLVNRTGDQPVMLGPYRLPPKTTLVVSTNVTHQLPWAFDDPCAFKADRWQNDDGYFTPRSSSSKSSAEIPPGMHSSYVDWYLWKQASGAKSDPKAQGVQPKQSAWGVLGSSKTPAKPPLPEEVTAAGEGKVDSEEREGVVDVDDLRGSRAGRARKFLPFSDGPRSCIG</sequence>
<feature type="compositionally biased region" description="Basic and acidic residues" evidence="1">
    <location>
        <begin position="130"/>
        <end position="141"/>
    </location>
</feature>
<dbReference type="Proteomes" id="UP001465755">
    <property type="component" value="Unassembled WGS sequence"/>
</dbReference>
<dbReference type="GO" id="GO:0020037">
    <property type="term" value="F:heme binding"/>
    <property type="evidence" value="ECO:0007669"/>
    <property type="project" value="InterPro"/>
</dbReference>
<evidence type="ECO:0000256" key="1">
    <source>
        <dbReference type="SAM" id="MobiDB-lite"/>
    </source>
</evidence>
<keyword evidence="3" id="KW-1185">Reference proteome</keyword>
<dbReference type="InterPro" id="IPR017972">
    <property type="entry name" value="Cyt_P450_CS"/>
</dbReference>
<dbReference type="GO" id="GO:0016705">
    <property type="term" value="F:oxidoreductase activity, acting on paired donors, with incorporation or reduction of molecular oxygen"/>
    <property type="evidence" value="ECO:0007669"/>
    <property type="project" value="InterPro"/>
</dbReference>
<dbReference type="Gene3D" id="1.10.630.10">
    <property type="entry name" value="Cytochrome P450"/>
    <property type="match status" value="1"/>
</dbReference>
<accession>A0AAW1PP82</accession>
<comment type="caution">
    <text evidence="2">The sequence shown here is derived from an EMBL/GenBank/DDBJ whole genome shotgun (WGS) entry which is preliminary data.</text>
</comment>
<dbReference type="EMBL" id="JALJOQ010000015">
    <property type="protein sequence ID" value="KAK9810572.1"/>
    <property type="molecule type" value="Genomic_DNA"/>
</dbReference>
<dbReference type="GO" id="GO:0005506">
    <property type="term" value="F:iron ion binding"/>
    <property type="evidence" value="ECO:0007669"/>
    <property type="project" value="InterPro"/>
</dbReference>
<proteinExistence type="predicted"/>
<dbReference type="InterPro" id="IPR036396">
    <property type="entry name" value="Cyt_P450_sf"/>
</dbReference>
<gene>
    <name evidence="2" type="ORF">WJX73_001469</name>
</gene>
<protein>
    <submittedName>
        <fullName evidence="2">Uncharacterized protein</fullName>
    </submittedName>
</protein>
<evidence type="ECO:0000313" key="3">
    <source>
        <dbReference type="Proteomes" id="UP001465755"/>
    </source>
</evidence>
<dbReference type="GO" id="GO:0004497">
    <property type="term" value="F:monooxygenase activity"/>
    <property type="evidence" value="ECO:0007669"/>
    <property type="project" value="InterPro"/>
</dbReference>
<dbReference type="PROSITE" id="PS00086">
    <property type="entry name" value="CYTOCHROME_P450"/>
    <property type="match status" value="1"/>
</dbReference>
<dbReference type="AlphaFoldDB" id="A0AAW1PP82"/>
<reference evidence="2 3" key="1">
    <citation type="journal article" date="2024" name="Nat. Commun.">
        <title>Phylogenomics reveals the evolutionary origins of lichenization in chlorophyte algae.</title>
        <authorList>
            <person name="Puginier C."/>
            <person name="Libourel C."/>
            <person name="Otte J."/>
            <person name="Skaloud P."/>
            <person name="Haon M."/>
            <person name="Grisel S."/>
            <person name="Petersen M."/>
            <person name="Berrin J.G."/>
            <person name="Delaux P.M."/>
            <person name="Dal Grande F."/>
            <person name="Keller J."/>
        </authorList>
    </citation>
    <scope>NUCLEOTIDE SEQUENCE [LARGE SCALE GENOMIC DNA]</scope>
    <source>
        <strain evidence="2 3">SAG 2036</strain>
    </source>
</reference>